<dbReference type="PROSITE" id="PS51077">
    <property type="entry name" value="HTH_ICLR"/>
    <property type="match status" value="1"/>
</dbReference>
<dbReference type="PROSITE" id="PS51078">
    <property type="entry name" value="ICLR_ED"/>
    <property type="match status" value="1"/>
</dbReference>
<dbReference type="GO" id="GO:0003700">
    <property type="term" value="F:DNA-binding transcription factor activity"/>
    <property type="evidence" value="ECO:0007669"/>
    <property type="project" value="TreeGrafter"/>
</dbReference>
<dbReference type="InterPro" id="IPR029016">
    <property type="entry name" value="GAF-like_dom_sf"/>
</dbReference>
<name>A0A2U2DNR8_9HYPH</name>
<dbReference type="GO" id="GO:0045892">
    <property type="term" value="P:negative regulation of DNA-templated transcription"/>
    <property type="evidence" value="ECO:0007669"/>
    <property type="project" value="TreeGrafter"/>
</dbReference>
<comment type="caution">
    <text evidence="6">The sequence shown here is derived from an EMBL/GenBank/DDBJ whole genome shotgun (WGS) entry which is preliminary data.</text>
</comment>
<dbReference type="Proteomes" id="UP000245252">
    <property type="component" value="Unassembled WGS sequence"/>
</dbReference>
<keyword evidence="7" id="KW-1185">Reference proteome</keyword>
<evidence type="ECO:0000256" key="2">
    <source>
        <dbReference type="ARBA" id="ARBA00023125"/>
    </source>
</evidence>
<evidence type="ECO:0008006" key="8">
    <source>
        <dbReference type="Google" id="ProtNLM"/>
    </source>
</evidence>
<organism evidence="6 7">
    <name type="scientific">Metarhizobium album</name>
    <dbReference type="NCBI Taxonomy" id="2182425"/>
    <lineage>
        <taxon>Bacteria</taxon>
        <taxon>Pseudomonadati</taxon>
        <taxon>Pseudomonadota</taxon>
        <taxon>Alphaproteobacteria</taxon>
        <taxon>Hyphomicrobiales</taxon>
        <taxon>Rhizobiaceae</taxon>
        <taxon>Metarhizobium</taxon>
    </lineage>
</organism>
<gene>
    <name evidence="6" type="ORF">DEM27_18650</name>
</gene>
<feature type="domain" description="HTH iclR-type" evidence="4">
    <location>
        <begin position="11"/>
        <end position="72"/>
    </location>
</feature>
<dbReference type="Gene3D" id="3.30.450.40">
    <property type="match status" value="1"/>
</dbReference>
<evidence type="ECO:0000259" key="4">
    <source>
        <dbReference type="PROSITE" id="PS51077"/>
    </source>
</evidence>
<dbReference type="SUPFAM" id="SSF55781">
    <property type="entry name" value="GAF domain-like"/>
    <property type="match status" value="1"/>
</dbReference>
<keyword evidence="3" id="KW-0804">Transcription</keyword>
<evidence type="ECO:0000259" key="5">
    <source>
        <dbReference type="PROSITE" id="PS51078"/>
    </source>
</evidence>
<dbReference type="RefSeq" id="WP_109459755.1">
    <property type="nucleotide sequence ID" value="NZ_QFBC01000008.1"/>
</dbReference>
<dbReference type="Gene3D" id="1.10.10.10">
    <property type="entry name" value="Winged helix-like DNA-binding domain superfamily/Winged helix DNA-binding domain"/>
    <property type="match status" value="1"/>
</dbReference>
<dbReference type="SUPFAM" id="SSF46785">
    <property type="entry name" value="Winged helix' DNA-binding domain"/>
    <property type="match status" value="1"/>
</dbReference>
<dbReference type="Pfam" id="PF01614">
    <property type="entry name" value="IclR_C"/>
    <property type="match status" value="1"/>
</dbReference>
<dbReference type="GO" id="GO:0003677">
    <property type="term" value="F:DNA binding"/>
    <property type="evidence" value="ECO:0007669"/>
    <property type="project" value="UniProtKB-KW"/>
</dbReference>
<dbReference type="OrthoDB" id="9807558at2"/>
<accession>A0A2U2DNR8</accession>
<evidence type="ECO:0000256" key="1">
    <source>
        <dbReference type="ARBA" id="ARBA00023015"/>
    </source>
</evidence>
<dbReference type="InterPro" id="IPR050707">
    <property type="entry name" value="HTH_MetabolicPath_Reg"/>
</dbReference>
<dbReference type="SMART" id="SM00346">
    <property type="entry name" value="HTH_ICLR"/>
    <property type="match status" value="1"/>
</dbReference>
<keyword evidence="1" id="KW-0805">Transcription regulation</keyword>
<dbReference type="PANTHER" id="PTHR30136">
    <property type="entry name" value="HELIX-TURN-HELIX TRANSCRIPTIONAL REGULATOR, ICLR FAMILY"/>
    <property type="match status" value="1"/>
</dbReference>
<dbReference type="InterPro" id="IPR005471">
    <property type="entry name" value="Tscrpt_reg_IclR_N"/>
</dbReference>
<evidence type="ECO:0000256" key="3">
    <source>
        <dbReference type="ARBA" id="ARBA00023163"/>
    </source>
</evidence>
<dbReference type="AlphaFoldDB" id="A0A2U2DNR8"/>
<protein>
    <recommendedName>
        <fullName evidence="8">IclR family transcriptional regulator</fullName>
    </recommendedName>
</protein>
<dbReference type="PANTHER" id="PTHR30136:SF35">
    <property type="entry name" value="HTH-TYPE TRANSCRIPTIONAL REGULATOR RV1719"/>
    <property type="match status" value="1"/>
</dbReference>
<sequence length="263" mass="28808">MEQEQNQQKLVPAVERAAGILDIVATAKRYLTVSELARETALPKSTVHNLCSTLVQLGLLIRRPDQTYLLGPHLLRWSNAFDRQTDVAAEFAALWDQRDIPHEAVVSLGIPEKGEIVFIAARQSAGGHRFSVRPGLRLPAPFVAAGQAVLAHASDYEVRRLFADGYPKPLTDRSPGTLAELLATLADIRKRDYTIEEEQCQAGITSLGAVVLNSLNRPLAAVMISVPAELFSGAVREELAEVLLDITRSLSRRMGADLDNRRG</sequence>
<dbReference type="Pfam" id="PF09339">
    <property type="entry name" value="HTH_IclR"/>
    <property type="match status" value="1"/>
</dbReference>
<dbReference type="InterPro" id="IPR014757">
    <property type="entry name" value="Tscrpt_reg_IclR_C"/>
</dbReference>
<keyword evidence="2" id="KW-0238">DNA-binding</keyword>
<reference evidence="6 7" key="1">
    <citation type="submission" date="2018-05" db="EMBL/GenBank/DDBJ databases">
        <title>The draft genome of strain NS-104.</title>
        <authorList>
            <person name="Hang P."/>
            <person name="Jiang J."/>
        </authorList>
    </citation>
    <scope>NUCLEOTIDE SEQUENCE [LARGE SCALE GENOMIC DNA]</scope>
    <source>
        <strain evidence="6 7">NS-104</strain>
    </source>
</reference>
<feature type="domain" description="IclR-ED" evidence="5">
    <location>
        <begin position="73"/>
        <end position="256"/>
    </location>
</feature>
<proteinExistence type="predicted"/>
<dbReference type="EMBL" id="QFBC01000008">
    <property type="protein sequence ID" value="PWE54955.1"/>
    <property type="molecule type" value="Genomic_DNA"/>
</dbReference>
<evidence type="ECO:0000313" key="6">
    <source>
        <dbReference type="EMBL" id="PWE54955.1"/>
    </source>
</evidence>
<dbReference type="InterPro" id="IPR036390">
    <property type="entry name" value="WH_DNA-bd_sf"/>
</dbReference>
<dbReference type="InterPro" id="IPR036388">
    <property type="entry name" value="WH-like_DNA-bd_sf"/>
</dbReference>
<evidence type="ECO:0000313" key="7">
    <source>
        <dbReference type="Proteomes" id="UP000245252"/>
    </source>
</evidence>